<comment type="caution">
    <text evidence="1">The sequence shown here is derived from an EMBL/GenBank/DDBJ whole genome shotgun (WGS) entry which is preliminary data.</text>
</comment>
<reference evidence="1" key="1">
    <citation type="journal article" date="2023" name="Plant J.">
        <title>The genome of the king protea, Protea cynaroides.</title>
        <authorList>
            <person name="Chang J."/>
            <person name="Duong T.A."/>
            <person name="Schoeman C."/>
            <person name="Ma X."/>
            <person name="Roodt D."/>
            <person name="Barker N."/>
            <person name="Li Z."/>
            <person name="Van de Peer Y."/>
            <person name="Mizrachi E."/>
        </authorList>
    </citation>
    <scope>NUCLEOTIDE SEQUENCE</scope>
    <source>
        <tissue evidence="1">Young leaves</tissue>
    </source>
</reference>
<proteinExistence type="predicted"/>
<evidence type="ECO:0000313" key="1">
    <source>
        <dbReference type="EMBL" id="KAJ4972005.1"/>
    </source>
</evidence>
<name>A0A9Q0KK90_9MAGN</name>
<organism evidence="1 2">
    <name type="scientific">Protea cynaroides</name>
    <dbReference type="NCBI Taxonomy" id="273540"/>
    <lineage>
        <taxon>Eukaryota</taxon>
        <taxon>Viridiplantae</taxon>
        <taxon>Streptophyta</taxon>
        <taxon>Embryophyta</taxon>
        <taxon>Tracheophyta</taxon>
        <taxon>Spermatophyta</taxon>
        <taxon>Magnoliopsida</taxon>
        <taxon>Proteales</taxon>
        <taxon>Proteaceae</taxon>
        <taxon>Protea</taxon>
    </lineage>
</organism>
<sequence length="140" mass="16335">MQQNDTISPLFTCVNLGRFLGFLETAFADVSVPKKSVNSDHILRKKGDDSGGGNRRLKKRRRWTTAEKGKVLLEKNGQVVRSEGGAVSDRREEQMWMELREVNLMKLESLLQLLPPKTQRIFLCWNLWLKEVLFGWRYLR</sequence>
<evidence type="ECO:0000313" key="2">
    <source>
        <dbReference type="Proteomes" id="UP001141806"/>
    </source>
</evidence>
<dbReference type="EMBL" id="JAMYWD010000005">
    <property type="protein sequence ID" value="KAJ4972005.1"/>
    <property type="molecule type" value="Genomic_DNA"/>
</dbReference>
<protein>
    <submittedName>
        <fullName evidence="1">Uncharacterized protein</fullName>
    </submittedName>
</protein>
<accession>A0A9Q0KK90</accession>
<gene>
    <name evidence="1" type="ORF">NE237_005104</name>
</gene>
<keyword evidence="2" id="KW-1185">Reference proteome</keyword>
<dbReference type="Proteomes" id="UP001141806">
    <property type="component" value="Unassembled WGS sequence"/>
</dbReference>
<dbReference type="AlphaFoldDB" id="A0A9Q0KK90"/>